<organism evidence="9 10">
    <name type="scientific">Orenia metallireducens</name>
    <dbReference type="NCBI Taxonomy" id="1413210"/>
    <lineage>
        <taxon>Bacteria</taxon>
        <taxon>Bacillati</taxon>
        <taxon>Bacillota</taxon>
        <taxon>Clostridia</taxon>
        <taxon>Halanaerobiales</taxon>
        <taxon>Halobacteroidaceae</taxon>
        <taxon>Orenia</taxon>
    </lineage>
</organism>
<evidence type="ECO:0000256" key="4">
    <source>
        <dbReference type="ARBA" id="ARBA00022692"/>
    </source>
</evidence>
<feature type="transmembrane region" description="Helical" evidence="7">
    <location>
        <begin position="126"/>
        <end position="147"/>
    </location>
</feature>
<dbReference type="EMBL" id="LWDV01000009">
    <property type="protein sequence ID" value="OCL26217.1"/>
    <property type="molecule type" value="Genomic_DNA"/>
</dbReference>
<gene>
    <name evidence="9" type="ORF">U472_09400</name>
</gene>
<dbReference type="OrthoDB" id="9771544at2"/>
<reference evidence="9 10" key="2">
    <citation type="submission" date="2016-08" db="EMBL/GenBank/DDBJ databases">
        <title>Orenia metallireducens sp. nov. strain Z6, a Novel Metal-reducing Firmicute from the Deep Subsurface.</title>
        <authorList>
            <person name="Maxim B.I."/>
            <person name="Kenneth K."/>
            <person name="Flynn T.M."/>
            <person name="Oloughlin E.J."/>
            <person name="Locke R.A."/>
            <person name="Weber J.R."/>
            <person name="Egan S.M."/>
            <person name="Mackie R.I."/>
            <person name="Cann I.K."/>
        </authorList>
    </citation>
    <scope>NUCLEOTIDE SEQUENCE [LARGE SCALE GENOMIC DNA]</scope>
    <source>
        <strain evidence="9 10">Z6</strain>
    </source>
</reference>
<accession>A0A1C0A7K0</accession>
<dbReference type="Gene3D" id="1.10.3720.10">
    <property type="entry name" value="MetI-like"/>
    <property type="match status" value="1"/>
</dbReference>
<keyword evidence="10" id="KW-1185">Reference proteome</keyword>
<dbReference type="PANTHER" id="PTHR43744">
    <property type="entry name" value="ABC TRANSPORTER PERMEASE PROTEIN MG189-RELATED-RELATED"/>
    <property type="match status" value="1"/>
</dbReference>
<evidence type="ECO:0000256" key="1">
    <source>
        <dbReference type="ARBA" id="ARBA00004651"/>
    </source>
</evidence>
<evidence type="ECO:0000256" key="5">
    <source>
        <dbReference type="ARBA" id="ARBA00022989"/>
    </source>
</evidence>
<feature type="transmembrane region" description="Helical" evidence="7">
    <location>
        <begin position="20"/>
        <end position="45"/>
    </location>
</feature>
<name>A0A1C0A7K0_9FIRM</name>
<evidence type="ECO:0000313" key="9">
    <source>
        <dbReference type="EMBL" id="OCL26217.1"/>
    </source>
</evidence>
<keyword evidence="6 7" id="KW-0472">Membrane</keyword>
<keyword evidence="3" id="KW-1003">Cell membrane</keyword>
<feature type="transmembrane region" description="Helical" evidence="7">
    <location>
        <begin position="66"/>
        <end position="91"/>
    </location>
</feature>
<evidence type="ECO:0000259" key="8">
    <source>
        <dbReference type="PROSITE" id="PS50928"/>
    </source>
</evidence>
<keyword evidence="4 7" id="KW-0812">Transmembrane</keyword>
<protein>
    <recommendedName>
        <fullName evidence="8">ABC transmembrane type-1 domain-containing protein</fullName>
    </recommendedName>
</protein>
<dbReference type="SUPFAM" id="SSF161098">
    <property type="entry name" value="MetI-like"/>
    <property type="match status" value="1"/>
</dbReference>
<dbReference type="InterPro" id="IPR035906">
    <property type="entry name" value="MetI-like_sf"/>
</dbReference>
<dbReference type="PANTHER" id="PTHR43744:SF8">
    <property type="entry name" value="SN-GLYCEROL-3-PHOSPHATE TRANSPORT SYSTEM PERMEASE PROTEIN UGPE"/>
    <property type="match status" value="1"/>
</dbReference>
<evidence type="ECO:0000256" key="2">
    <source>
        <dbReference type="ARBA" id="ARBA00022448"/>
    </source>
</evidence>
<dbReference type="AlphaFoldDB" id="A0A1C0A7K0"/>
<comment type="caution">
    <text evidence="9">The sequence shown here is derived from an EMBL/GenBank/DDBJ whole genome shotgun (WGS) entry which is preliminary data.</text>
</comment>
<dbReference type="Pfam" id="PF00528">
    <property type="entry name" value="BPD_transp_1"/>
    <property type="match status" value="1"/>
</dbReference>
<evidence type="ECO:0000256" key="3">
    <source>
        <dbReference type="ARBA" id="ARBA00022475"/>
    </source>
</evidence>
<dbReference type="InterPro" id="IPR000515">
    <property type="entry name" value="MetI-like"/>
</dbReference>
<keyword evidence="2 7" id="KW-0813">Transport</keyword>
<dbReference type="PROSITE" id="PS50928">
    <property type="entry name" value="ABC_TM1"/>
    <property type="match status" value="1"/>
</dbReference>
<keyword evidence="5 7" id="KW-1133">Transmembrane helix</keyword>
<dbReference type="GO" id="GO:0005886">
    <property type="term" value="C:plasma membrane"/>
    <property type="evidence" value="ECO:0007669"/>
    <property type="project" value="UniProtKB-SubCell"/>
</dbReference>
<dbReference type="GO" id="GO:0055085">
    <property type="term" value="P:transmembrane transport"/>
    <property type="evidence" value="ECO:0007669"/>
    <property type="project" value="InterPro"/>
</dbReference>
<feature type="domain" description="ABC transmembrane type-1" evidence="8">
    <location>
        <begin position="1"/>
        <end position="147"/>
    </location>
</feature>
<dbReference type="CDD" id="cd06261">
    <property type="entry name" value="TM_PBP2"/>
    <property type="match status" value="1"/>
</dbReference>
<comment type="subcellular location">
    <subcellularLocation>
        <location evidence="1 7">Cell membrane</location>
        <topology evidence="1 7">Multi-pass membrane protein</topology>
    </subcellularLocation>
</comment>
<dbReference type="Proteomes" id="UP000093514">
    <property type="component" value="Unassembled WGS sequence"/>
</dbReference>
<dbReference type="RefSeq" id="WP_068717818.1">
    <property type="nucleotide sequence ID" value="NZ_LWDV01000009.1"/>
</dbReference>
<reference evidence="10" key="1">
    <citation type="submission" date="2016-07" db="EMBL/GenBank/DDBJ databases">
        <authorList>
            <person name="Florea S."/>
            <person name="Webb J.S."/>
            <person name="Jaromczyk J."/>
            <person name="Schardl C.L."/>
        </authorList>
    </citation>
    <scope>NUCLEOTIDE SEQUENCE [LARGE SCALE GENOMIC DNA]</scope>
    <source>
        <strain evidence="10">Z6</strain>
    </source>
</reference>
<proteinExistence type="inferred from homology"/>
<evidence type="ECO:0000313" key="10">
    <source>
        <dbReference type="Proteomes" id="UP000093514"/>
    </source>
</evidence>
<evidence type="ECO:0000256" key="7">
    <source>
        <dbReference type="RuleBase" id="RU363032"/>
    </source>
</evidence>
<comment type="similarity">
    <text evidence="7">Belongs to the binding-protein-dependent transport system permease family.</text>
</comment>
<sequence length="161" mass="18168">MLPIPVRIIPLFEFMKQLNWGNSFLALTVPFLASATGTFLFRQYFMNFPESIVEAAKVDGVVPLRFLFQILVPMSLNTIGALALIEFIYVWNQYLWPLIIMTSNQKQVVQIGLKSLIGTGDQGTNWSVVIAGAVITLLPPLLIFILLQEQFMKDFALSENK</sequence>
<evidence type="ECO:0000256" key="6">
    <source>
        <dbReference type="ARBA" id="ARBA00023136"/>
    </source>
</evidence>